<dbReference type="InterPro" id="IPR002669">
    <property type="entry name" value="UreD"/>
</dbReference>
<comment type="similarity">
    <text evidence="1 4">Belongs to the UreD family.</text>
</comment>
<evidence type="ECO:0000256" key="3">
    <source>
        <dbReference type="ARBA" id="ARBA00023186"/>
    </source>
</evidence>
<gene>
    <name evidence="4" type="primary">ureD</name>
    <name evidence="5" type="ORF">F5I99_16800</name>
</gene>
<dbReference type="GO" id="GO:0016151">
    <property type="term" value="F:nickel cation binding"/>
    <property type="evidence" value="ECO:0007669"/>
    <property type="project" value="UniProtKB-UniRule"/>
</dbReference>
<dbReference type="KEGG" id="nik:F5I99_16800"/>
<organism evidence="5 6">
    <name type="scientific">Nitrincola iocasae</name>
    <dbReference type="NCBI Taxonomy" id="2614693"/>
    <lineage>
        <taxon>Bacteria</taxon>
        <taxon>Pseudomonadati</taxon>
        <taxon>Pseudomonadota</taxon>
        <taxon>Gammaproteobacteria</taxon>
        <taxon>Oceanospirillales</taxon>
        <taxon>Oceanospirillaceae</taxon>
        <taxon>Nitrincola</taxon>
    </lineage>
</organism>
<evidence type="ECO:0000256" key="2">
    <source>
        <dbReference type="ARBA" id="ARBA00022988"/>
    </source>
</evidence>
<comment type="function">
    <text evidence="4">Required for maturation of urease via the functional incorporation of the urease nickel metallocenter.</text>
</comment>
<dbReference type="HAMAP" id="MF_01384">
    <property type="entry name" value="UreD"/>
    <property type="match status" value="1"/>
</dbReference>
<comment type="subunit">
    <text evidence="4">UreD, UreF and UreG form a complex that acts as a GTP-hydrolysis-dependent molecular chaperone, activating the urease apoprotein by helping to assemble the nickel containing metallocenter of UreC. The UreE protein probably delivers the nickel.</text>
</comment>
<keyword evidence="3 4" id="KW-0143">Chaperone</keyword>
<accession>A0A5J6LI88</accession>
<evidence type="ECO:0000256" key="4">
    <source>
        <dbReference type="HAMAP-Rule" id="MF_01384"/>
    </source>
</evidence>
<dbReference type="GO" id="GO:0005737">
    <property type="term" value="C:cytoplasm"/>
    <property type="evidence" value="ECO:0007669"/>
    <property type="project" value="UniProtKB-SubCell"/>
</dbReference>
<dbReference type="PANTHER" id="PTHR33643">
    <property type="entry name" value="UREASE ACCESSORY PROTEIN D"/>
    <property type="match status" value="1"/>
</dbReference>
<dbReference type="AlphaFoldDB" id="A0A5J6LI88"/>
<dbReference type="PANTHER" id="PTHR33643:SF1">
    <property type="entry name" value="UREASE ACCESSORY PROTEIN D"/>
    <property type="match status" value="1"/>
</dbReference>
<dbReference type="Pfam" id="PF01774">
    <property type="entry name" value="UreD"/>
    <property type="match status" value="1"/>
</dbReference>
<comment type="subcellular location">
    <subcellularLocation>
        <location evidence="4">Cytoplasm</location>
    </subcellularLocation>
</comment>
<evidence type="ECO:0000256" key="1">
    <source>
        <dbReference type="ARBA" id="ARBA00007177"/>
    </source>
</evidence>
<dbReference type="Proteomes" id="UP000325606">
    <property type="component" value="Chromosome"/>
</dbReference>
<protein>
    <recommendedName>
        <fullName evidence="4">Urease accessory protein UreD</fullName>
    </recommendedName>
</protein>
<name>A0A5J6LI88_9GAMM</name>
<reference evidence="5 6" key="1">
    <citation type="submission" date="2019-09" db="EMBL/GenBank/DDBJ databases">
        <title>Nitrincola iocasae sp. nov., a bacterium isolated from the sediment collected at a cold seep field in South China Sea.</title>
        <authorList>
            <person name="Zhang H."/>
            <person name="Wang H."/>
            <person name="Li C."/>
        </authorList>
    </citation>
    <scope>NUCLEOTIDE SEQUENCE [LARGE SCALE GENOMIC DNA]</scope>
    <source>
        <strain evidence="5 6">KXZD1103</strain>
    </source>
</reference>
<keyword evidence="2 4" id="KW-0996">Nickel insertion</keyword>
<evidence type="ECO:0000313" key="6">
    <source>
        <dbReference type="Proteomes" id="UP000325606"/>
    </source>
</evidence>
<dbReference type="EMBL" id="CP044222">
    <property type="protein sequence ID" value="QEW08016.1"/>
    <property type="molecule type" value="Genomic_DNA"/>
</dbReference>
<proteinExistence type="inferred from homology"/>
<keyword evidence="4" id="KW-0963">Cytoplasm</keyword>
<dbReference type="RefSeq" id="WP_151058015.1">
    <property type="nucleotide sequence ID" value="NZ_CP044222.1"/>
</dbReference>
<evidence type="ECO:0000313" key="5">
    <source>
        <dbReference type="EMBL" id="QEW08016.1"/>
    </source>
</evidence>
<sequence>MTDLSQPSIEPDTQDGWRARIALAYSPRRERTRLIHCQRIGPLSVQRAFYPEGPVCHSYLLHPPGGVVGGDRLEVAVHVQPEAHTLITTPGATKFYRSGGRLAQYRQHFQVAEQAALEWLPQENIFFPDSRLAMQTHIELHSESRFIGWEMQCLGRPVINECFDRGQIRSSLKLSIDAKPLLIEHFNSEADQLQQASAGLRGYPMQATLLIHPADDALLEQVRAVFTQSADATILAGATRLDSLIVVRLLGHQTEPLLKQMIAIWQAVRPNVMGRPACLPRIWAT</sequence>
<keyword evidence="6" id="KW-1185">Reference proteome</keyword>